<proteinExistence type="predicted"/>
<dbReference type="EMBL" id="BBMT01000004">
    <property type="protein sequence ID" value="GAL33857.1"/>
    <property type="molecule type" value="Genomic_DNA"/>
</dbReference>
<evidence type="ECO:0000313" key="1">
    <source>
        <dbReference type="EMBL" id="GAL33857.1"/>
    </source>
</evidence>
<keyword evidence="2" id="KW-1185">Reference proteome</keyword>
<sequence length="44" mass="4862">MSTIRVSGRWRSNNSNALLQACEEGLGIATCREAVLVMHCLRVD</sequence>
<reference evidence="1 2" key="2">
    <citation type="submission" date="2014-09" db="EMBL/GenBank/DDBJ databases">
        <authorList>
            <consortium name="NBRP consortium"/>
            <person name="Sawabe T."/>
            <person name="Meirelles P."/>
            <person name="Nakanishi M."/>
            <person name="Sayaka M."/>
            <person name="Hattori M."/>
            <person name="Ohkuma M."/>
        </authorList>
    </citation>
    <scope>NUCLEOTIDE SEQUENCE [LARGE SCALE GENOMIC DNA]</scope>
    <source>
        <strain evidence="1 2">JCM 19240</strain>
    </source>
</reference>
<gene>
    <name evidence="1" type="ORF">JCM19240_765</name>
</gene>
<dbReference type="PROSITE" id="PS51257">
    <property type="entry name" value="PROKAR_LIPOPROTEIN"/>
    <property type="match status" value="1"/>
</dbReference>
<protein>
    <submittedName>
        <fullName evidence="1">Uncharacterized protein</fullName>
    </submittedName>
</protein>
<dbReference type="AlphaFoldDB" id="A0A090TRZ4"/>
<reference evidence="1 2" key="1">
    <citation type="submission" date="2014-09" db="EMBL/GenBank/DDBJ databases">
        <title>Vibrio maritimus JCM 19240. (C210) whole genome shotgun sequence.</title>
        <authorList>
            <person name="Sawabe T."/>
            <person name="Meirelles P."/>
            <person name="Nakanishi M."/>
            <person name="Sayaka M."/>
            <person name="Hattori M."/>
            <person name="Ohkuma M."/>
        </authorList>
    </citation>
    <scope>NUCLEOTIDE SEQUENCE [LARGE SCALE GENOMIC DNA]</scope>
    <source>
        <strain evidence="1 2">JCM 19240</strain>
    </source>
</reference>
<comment type="caution">
    <text evidence="1">The sequence shown here is derived from an EMBL/GenBank/DDBJ whole genome shotgun (WGS) entry which is preliminary data.</text>
</comment>
<dbReference type="Proteomes" id="UP000029224">
    <property type="component" value="Unassembled WGS sequence"/>
</dbReference>
<name>A0A090TRZ4_9VIBR</name>
<organism evidence="1 2">
    <name type="scientific">Vibrio maritimus</name>
    <dbReference type="NCBI Taxonomy" id="990268"/>
    <lineage>
        <taxon>Bacteria</taxon>
        <taxon>Pseudomonadati</taxon>
        <taxon>Pseudomonadota</taxon>
        <taxon>Gammaproteobacteria</taxon>
        <taxon>Vibrionales</taxon>
        <taxon>Vibrionaceae</taxon>
        <taxon>Vibrio</taxon>
    </lineage>
</organism>
<dbReference type="Gene3D" id="3.40.190.10">
    <property type="entry name" value="Periplasmic binding protein-like II"/>
    <property type="match status" value="1"/>
</dbReference>
<accession>A0A090TRZ4</accession>
<evidence type="ECO:0000313" key="2">
    <source>
        <dbReference type="Proteomes" id="UP000029224"/>
    </source>
</evidence>